<evidence type="ECO:0000259" key="2">
    <source>
        <dbReference type="PROSITE" id="PS50053"/>
    </source>
</evidence>
<reference evidence="4" key="1">
    <citation type="journal article" date="2020" name="Microb. Genom.">
        <title>Genetic diversity of clinical and environmental Mucorales isolates obtained from an investigation of mucormycosis cases among solid organ transplant recipients.</title>
        <authorList>
            <person name="Nguyen M.H."/>
            <person name="Kaul D."/>
            <person name="Muto C."/>
            <person name="Cheng S.J."/>
            <person name="Richter R.A."/>
            <person name="Bruno V.M."/>
            <person name="Liu G."/>
            <person name="Beyhan S."/>
            <person name="Sundermann A.J."/>
            <person name="Mounaud S."/>
            <person name="Pasculle A.W."/>
            <person name="Nierman W.C."/>
            <person name="Driscoll E."/>
            <person name="Cumbie R."/>
            <person name="Clancy C.J."/>
            <person name="Dupont C.L."/>
        </authorList>
    </citation>
    <scope>NUCLEOTIDE SEQUENCE</scope>
    <source>
        <strain evidence="4">GL11</strain>
    </source>
</reference>
<dbReference type="Pfam" id="PF00240">
    <property type="entry name" value="ubiquitin"/>
    <property type="match status" value="1"/>
</dbReference>
<dbReference type="EMBL" id="JAANQT010000667">
    <property type="protein sequence ID" value="KAG1309230.1"/>
    <property type="molecule type" value="Genomic_DNA"/>
</dbReference>
<dbReference type="Gene3D" id="3.10.20.90">
    <property type="entry name" value="Phosphatidylinositol 3-kinase Catalytic Subunit, Chain A, domain 1"/>
    <property type="match status" value="1"/>
</dbReference>
<dbReference type="PROSITE" id="PS51397">
    <property type="entry name" value="WLM"/>
    <property type="match status" value="1"/>
</dbReference>
<keyword evidence="5" id="KW-1185">Reference proteome</keyword>
<dbReference type="SUPFAM" id="SSF54236">
    <property type="entry name" value="Ubiquitin-like"/>
    <property type="match status" value="1"/>
</dbReference>
<proteinExistence type="predicted"/>
<accession>A0A9P6XAR5</accession>
<sequence>MTQFTQADFRVGYQSQTLLLEQWDLDSTIQQVKQYLEERTSIPVDAQKLLWRGKILKENELQLKQLSPLQPTNNKMLLMGSSQKAIEKVNSMDKKLDEQRRIAPTIRAKKGPQPVKAMKELKYTFHKISVIEEFPYPEKARKLLERLRDDRGIQAIMKTRKWSVGELIELTPFEASILGYNRNAGQLIALRLRTDDLSGFRHYDSVRKVLLHELTHNVWGDHDDNFHALNRQLNKDVVALDWTAHGGHSLGNGDYYDPGEQEMTDDITYETGTYRLGGSSGTQANSPEARRELLARASLSRLTKQEEKEMDEGCGSA</sequence>
<comment type="caution">
    <text evidence="4">The sequence shown here is derived from an EMBL/GenBank/DDBJ whole genome shotgun (WGS) entry which is preliminary data.</text>
</comment>
<protein>
    <recommendedName>
        <fullName evidence="6">WLM domain-containing protein</fullName>
    </recommendedName>
</protein>
<feature type="domain" description="WLM" evidence="3">
    <location>
        <begin position="116"/>
        <end position="303"/>
    </location>
</feature>
<dbReference type="PANTHER" id="PTHR47795">
    <property type="entry name" value="UBIQUITIN AND WLM DOMAIN-CONTAINING METALLOPROTEASE SPCC1442.07C"/>
    <property type="match status" value="1"/>
</dbReference>
<dbReference type="InterPro" id="IPR013536">
    <property type="entry name" value="WLM_dom"/>
</dbReference>
<dbReference type="PANTHER" id="PTHR47795:SF1">
    <property type="entry name" value="DNA-DEPENDENT METALLOPROTEASE WSS1 HOMOLOG 2"/>
    <property type="match status" value="1"/>
</dbReference>
<dbReference type="GO" id="GO:0070628">
    <property type="term" value="F:proteasome binding"/>
    <property type="evidence" value="ECO:0007669"/>
    <property type="project" value="TreeGrafter"/>
</dbReference>
<name>A0A9P6XAR5_RHIOR</name>
<evidence type="ECO:0000313" key="5">
    <source>
        <dbReference type="Proteomes" id="UP000716291"/>
    </source>
</evidence>
<dbReference type="PROSITE" id="PS50053">
    <property type="entry name" value="UBIQUITIN_2"/>
    <property type="match status" value="1"/>
</dbReference>
<feature type="compositionally biased region" description="Acidic residues" evidence="1">
    <location>
        <begin position="308"/>
        <end position="317"/>
    </location>
</feature>
<evidence type="ECO:0000313" key="4">
    <source>
        <dbReference type="EMBL" id="KAG1309230.1"/>
    </source>
</evidence>
<organism evidence="4 5">
    <name type="scientific">Rhizopus oryzae</name>
    <name type="common">Mucormycosis agent</name>
    <name type="synonym">Rhizopus arrhizus var. delemar</name>
    <dbReference type="NCBI Taxonomy" id="64495"/>
    <lineage>
        <taxon>Eukaryota</taxon>
        <taxon>Fungi</taxon>
        <taxon>Fungi incertae sedis</taxon>
        <taxon>Mucoromycota</taxon>
        <taxon>Mucoromycotina</taxon>
        <taxon>Mucoromycetes</taxon>
        <taxon>Mucorales</taxon>
        <taxon>Mucorineae</taxon>
        <taxon>Rhizopodaceae</taxon>
        <taxon>Rhizopus</taxon>
    </lineage>
</organism>
<dbReference type="OrthoDB" id="49605at2759"/>
<dbReference type="Pfam" id="PF08325">
    <property type="entry name" value="WLM"/>
    <property type="match status" value="1"/>
</dbReference>
<evidence type="ECO:0008006" key="6">
    <source>
        <dbReference type="Google" id="ProtNLM"/>
    </source>
</evidence>
<gene>
    <name evidence="4" type="ORF">G6F64_005471</name>
</gene>
<dbReference type="AlphaFoldDB" id="A0A9P6XAR5"/>
<feature type="region of interest" description="Disordered" evidence="1">
    <location>
        <begin position="298"/>
        <end position="317"/>
    </location>
</feature>
<dbReference type="InterPro" id="IPR029071">
    <property type="entry name" value="Ubiquitin-like_domsf"/>
</dbReference>
<dbReference type="Proteomes" id="UP000716291">
    <property type="component" value="Unassembled WGS sequence"/>
</dbReference>
<dbReference type="InterPro" id="IPR000626">
    <property type="entry name" value="Ubiquitin-like_dom"/>
</dbReference>
<evidence type="ECO:0000259" key="3">
    <source>
        <dbReference type="PROSITE" id="PS51397"/>
    </source>
</evidence>
<evidence type="ECO:0000256" key="1">
    <source>
        <dbReference type="SAM" id="MobiDB-lite"/>
    </source>
</evidence>
<feature type="domain" description="Ubiquitin-like" evidence="2">
    <location>
        <begin position="26"/>
        <end position="60"/>
    </location>
</feature>